<dbReference type="RefSeq" id="WP_040137950.1">
    <property type="nucleotide sequence ID" value="NZ_CP007797.1"/>
</dbReference>
<dbReference type="InterPro" id="IPR036679">
    <property type="entry name" value="FlgN-like_sf"/>
</dbReference>
<geneLocation type="plasmid" evidence="4">
    <name>p22unnamed</name>
</geneLocation>
<evidence type="ECO:0000313" key="7">
    <source>
        <dbReference type="Proteomes" id="UP001628281"/>
    </source>
</evidence>
<keyword evidence="3" id="KW-0969">Cilium</keyword>
<dbReference type="Gene3D" id="1.20.58.300">
    <property type="entry name" value="FlgN-like"/>
    <property type="match status" value="1"/>
</dbReference>
<dbReference type="Proteomes" id="UP000236268">
    <property type="component" value="Unassembled WGS sequence"/>
</dbReference>
<evidence type="ECO:0000313" key="4">
    <source>
        <dbReference type="EMBL" id="PNQ95931.1"/>
    </source>
</evidence>
<evidence type="ECO:0000313" key="6">
    <source>
        <dbReference type="Proteomes" id="UP000236268"/>
    </source>
</evidence>
<evidence type="ECO:0000256" key="1">
    <source>
        <dbReference type="SAM" id="MobiDB-lite"/>
    </source>
</evidence>
<dbReference type="EMBL" id="JBJLSN010000056">
    <property type="protein sequence ID" value="MFL7904763.1"/>
    <property type="molecule type" value="Genomic_DNA"/>
</dbReference>
<dbReference type="Proteomes" id="UP000027186">
    <property type="component" value="Plasmid AbAZ39_p4"/>
</dbReference>
<sequence>MSRRFKDLIREFAPDAKPEADTAPIAAPEPESPALADGPTAVVMTEFLDTVAELSVLLDEETAALAAGDLEGLEVYARRKQAMADRLGGIMTQAQSGTLRLNDDLRAMILERVERLDRAINDNAAGLVAMRKAVLSINRSLLVALEKAASDGLYAPSGHAVRPVELSASGLNAEL</sequence>
<evidence type="ECO:0000313" key="2">
    <source>
        <dbReference type="EMBL" id="AIB16218.1"/>
    </source>
</evidence>
<dbReference type="Proteomes" id="UP001628281">
    <property type="component" value="Unassembled WGS sequence"/>
</dbReference>
<dbReference type="AlphaFoldDB" id="A0A060DYS6"/>
<keyword evidence="3" id="KW-0966">Cell projection</keyword>
<name>A0A060DYS6_9PROT</name>
<accession>A0A2K1FTQ7</accession>
<reference evidence="4 6" key="2">
    <citation type="submission" date="2018-01" db="EMBL/GenBank/DDBJ databases">
        <title>Whole genome sequence of Azospirillum brasilense REC3 isolated from strawberry roots.</title>
        <authorList>
            <person name="Fontana C.A."/>
            <person name="Salazar S.M."/>
            <person name="Bassi D."/>
            <person name="Puglisi E."/>
            <person name="Lovaisa N.C."/>
            <person name="Toffoli L.M."/>
            <person name="Pedraza R."/>
            <person name="Cocconcelli P.S."/>
        </authorList>
    </citation>
    <scope>NUCLEOTIDE SEQUENCE [LARGE SCALE GENOMIC DNA]</scope>
    <source>
        <strain evidence="4 6">REC3</strain>
        <plasmid evidence="4">p22unnamed</plasmid>
    </source>
</reference>
<dbReference type="SUPFAM" id="SSF140566">
    <property type="entry name" value="FlgN-like"/>
    <property type="match status" value="1"/>
</dbReference>
<feature type="compositionally biased region" description="Low complexity" evidence="1">
    <location>
        <begin position="23"/>
        <end position="36"/>
    </location>
</feature>
<evidence type="ECO:0000313" key="3">
    <source>
        <dbReference type="EMBL" id="MFL7904763.1"/>
    </source>
</evidence>
<dbReference type="GO" id="GO:0044780">
    <property type="term" value="P:bacterial-type flagellum assembly"/>
    <property type="evidence" value="ECO:0007669"/>
    <property type="project" value="InterPro"/>
</dbReference>
<gene>
    <name evidence="2" type="ORF">ABAZ39_30645</name>
    <name evidence="3" type="ORF">ACJ41P_26785</name>
    <name evidence="4" type="ORF">C1S70_26510</name>
</gene>
<organism evidence="2 5">
    <name type="scientific">Azospirillum argentinense</name>
    <dbReference type="NCBI Taxonomy" id="2970906"/>
    <lineage>
        <taxon>Bacteria</taxon>
        <taxon>Pseudomonadati</taxon>
        <taxon>Pseudomonadota</taxon>
        <taxon>Alphaproteobacteria</taxon>
        <taxon>Rhodospirillales</taxon>
        <taxon>Azospirillaceae</taxon>
        <taxon>Azospirillum</taxon>
    </lineage>
</organism>
<geneLocation type="plasmid" evidence="2 5">
    <name>AbAZ39_p4</name>
</geneLocation>
<proteinExistence type="predicted"/>
<dbReference type="EMBL" id="CP007797">
    <property type="protein sequence ID" value="AIB16218.1"/>
    <property type="molecule type" value="Genomic_DNA"/>
</dbReference>
<accession>A0A060DYS6</accession>
<dbReference type="OrthoDB" id="7303798at2"/>
<reference evidence="2 5" key="1">
    <citation type="journal article" date="2014" name="Genome Announc.">
        <title>Complete Genome Sequence of the Model Rhizosphere Strain Azospirillum brasilense Az39, Successfully Applied in Agriculture.</title>
        <authorList>
            <person name="Rivera D."/>
            <person name="Revale S."/>
            <person name="Molina R."/>
            <person name="Gualpa J."/>
            <person name="Puente M."/>
            <person name="Maroniche G."/>
            <person name="Paris G."/>
            <person name="Baker D."/>
            <person name="Clavijo B."/>
            <person name="McLay K."/>
            <person name="Spaepen S."/>
            <person name="Perticari A."/>
            <person name="Vazquez M."/>
            <person name="Wisniewski-Dye F."/>
            <person name="Watkins C."/>
            <person name="Martinez-Abarca F."/>
            <person name="Vanderleyden J."/>
            <person name="Cassan F."/>
        </authorList>
    </citation>
    <scope>NUCLEOTIDE SEQUENCE [LARGE SCALE GENOMIC DNA]</scope>
    <source>
        <strain evidence="2 5">Az39</strain>
        <plasmid evidence="2">AbAZ39_p4</plasmid>
    </source>
</reference>
<reference evidence="3 7" key="3">
    <citation type="submission" date="2024-11" db="EMBL/GenBank/DDBJ databases">
        <title>Draft genome sequences of two bacteria associated to sugarcane roots in Colombia.</title>
        <authorList>
            <person name="Pardo-Diaz S."/>
            <person name="Masmela-Mendoza J."/>
            <person name="Delgadillo-Duran P."/>
            <person name="Bautista E.J."/>
            <person name="Rojas-Tapias D.F."/>
        </authorList>
    </citation>
    <scope>NUCLEOTIDE SEQUENCE [LARGE SCALE GENOMIC DNA]</scope>
    <source>
        <strain evidence="3 7">Ap18</strain>
    </source>
</reference>
<feature type="region of interest" description="Disordered" evidence="1">
    <location>
        <begin position="13"/>
        <end position="37"/>
    </location>
</feature>
<dbReference type="KEGG" id="abq:ABAZ39_30645"/>
<keyword evidence="2" id="KW-0614">Plasmid</keyword>
<dbReference type="EMBL" id="POWG01000039">
    <property type="protein sequence ID" value="PNQ95931.1"/>
    <property type="molecule type" value="Genomic_DNA"/>
</dbReference>
<evidence type="ECO:0000313" key="5">
    <source>
        <dbReference type="Proteomes" id="UP000027186"/>
    </source>
</evidence>
<keyword evidence="7" id="KW-1185">Reference proteome</keyword>
<protein>
    <submittedName>
        <fullName evidence="3">Flagellar protein FlgN</fullName>
    </submittedName>
</protein>
<keyword evidence="3" id="KW-0282">Flagellum</keyword>